<dbReference type="EMBL" id="CP003058">
    <property type="protein sequence ID" value="AEQ22770.1"/>
    <property type="molecule type" value="Genomic_DNA"/>
</dbReference>
<organism evidence="4 5">
    <name type="scientific">Acidaminococcus intestini (strain RyC-MR95)</name>
    <dbReference type="NCBI Taxonomy" id="568816"/>
    <lineage>
        <taxon>Bacteria</taxon>
        <taxon>Bacillati</taxon>
        <taxon>Bacillota</taxon>
        <taxon>Negativicutes</taxon>
        <taxon>Acidaminococcales</taxon>
        <taxon>Acidaminococcaceae</taxon>
        <taxon>Acidaminococcus</taxon>
    </lineage>
</organism>
<evidence type="ECO:0000259" key="2">
    <source>
        <dbReference type="Pfam" id="PF03972"/>
    </source>
</evidence>
<sequence length="450" mass="49368">METMDDITGTIVRLIKETDLTHRDDLLLEARRAFLDYLASLYRAVGRQKVKAAAHWAQGFAGKGLMVGQKGTSYPIFAAFYNGFASHYLDLDDAQSNIAGHFSTVLFSVLLSVMASRQSVKDFLTAYVVGAELEGLLGSLVNPEHKWQGWHSTGTLGPLGGACALAKWAQLDESKTAQLLSLCGSQSGGLGMQAGSDGKPLHSGFAARNAVFAFDLVTAVGLSARETPFNSQTGWLKTFSAPTGSAEFFESNWLNKGQILDPGLWMKTHPYCSAAIGGEAACKKLWQQGIRLDDLQKIVFHFPPGADKALRYEAPLTGVEGKFSMEYVAYQVLTQGCVEDRFFDLEKVPESFTKALPRMQRSRDLPRVPKSVRRIVVTVQTRSGKVITAEESAPPGSPNRPFTEEDLFEKLALSKDENWAGKVMEQTRNWPKGTMESLWPLLSVESGEEV</sequence>
<proteinExistence type="inferred from homology"/>
<dbReference type="Gene3D" id="1.10.4100.10">
    <property type="entry name" value="2-methylcitrate dehydratase PrpD"/>
    <property type="match status" value="1"/>
</dbReference>
<feature type="domain" description="MmgE/PrpD N-terminal" evidence="2">
    <location>
        <begin position="14"/>
        <end position="242"/>
    </location>
</feature>
<dbReference type="PATRIC" id="fig|568816.4.peg.1506"/>
<reference evidence="4 5" key="1">
    <citation type="journal article" date="2011" name="J. Bacteriol.">
        <title>Complete genome sequence of Acidaminococcus intestini RYC-MR95, a Gram-negative bacterium from the phylum Firmicutes.</title>
        <authorList>
            <person name="D'Auria G."/>
            <person name="Galan J.C."/>
            <person name="Rodriguez-Alcayna M."/>
            <person name="Moya A."/>
            <person name="Baquero F."/>
            <person name="Latorre A."/>
        </authorList>
    </citation>
    <scope>NUCLEOTIDE SEQUENCE [LARGE SCALE GENOMIC DNA]</scope>
    <source>
        <strain evidence="4 5">RyC-MR95</strain>
    </source>
</reference>
<dbReference type="STRING" id="568816.Acin_1552"/>
<protein>
    <submittedName>
        <fullName evidence="4">Propionate catabolism protein</fullName>
    </submittedName>
</protein>
<gene>
    <name evidence="4" type="ordered locus">Acin_1552</name>
</gene>
<dbReference type="AlphaFoldDB" id="G4Q2W4"/>
<dbReference type="Pfam" id="PF03972">
    <property type="entry name" value="MmgE_PrpD_N"/>
    <property type="match status" value="1"/>
</dbReference>
<dbReference type="SUPFAM" id="SSF103378">
    <property type="entry name" value="2-methylcitrate dehydratase PrpD"/>
    <property type="match status" value="1"/>
</dbReference>
<dbReference type="PANTHER" id="PTHR16943">
    <property type="entry name" value="2-METHYLCITRATE DEHYDRATASE-RELATED"/>
    <property type="match status" value="1"/>
</dbReference>
<dbReference type="Gene3D" id="3.30.1330.120">
    <property type="entry name" value="2-methylcitrate dehydratase PrpD"/>
    <property type="match status" value="1"/>
</dbReference>
<keyword evidence="5" id="KW-1185">Reference proteome</keyword>
<dbReference type="InterPro" id="IPR005656">
    <property type="entry name" value="MmgE_PrpD"/>
</dbReference>
<evidence type="ECO:0000313" key="5">
    <source>
        <dbReference type="Proteomes" id="UP000007093"/>
    </source>
</evidence>
<evidence type="ECO:0000256" key="1">
    <source>
        <dbReference type="ARBA" id="ARBA00006174"/>
    </source>
</evidence>
<feature type="domain" description="MmgE/PrpD C-terminal" evidence="3">
    <location>
        <begin position="280"/>
        <end position="411"/>
    </location>
</feature>
<dbReference type="InParanoid" id="G4Q2W4"/>
<dbReference type="InterPro" id="IPR045337">
    <property type="entry name" value="MmgE_PrpD_C"/>
</dbReference>
<dbReference type="InterPro" id="IPR042183">
    <property type="entry name" value="MmgE/PrpD_sf_1"/>
</dbReference>
<dbReference type="GO" id="GO:0016829">
    <property type="term" value="F:lyase activity"/>
    <property type="evidence" value="ECO:0007669"/>
    <property type="project" value="InterPro"/>
</dbReference>
<dbReference type="InterPro" id="IPR042188">
    <property type="entry name" value="MmgE/PrpD_sf_2"/>
</dbReference>
<dbReference type="eggNOG" id="COG2079">
    <property type="taxonomic scope" value="Bacteria"/>
</dbReference>
<comment type="similarity">
    <text evidence="1">Belongs to the PrpD family.</text>
</comment>
<name>G4Q2W4_ACIIR</name>
<dbReference type="KEGG" id="ain:Acin_1552"/>
<dbReference type="HOGENOM" id="CLU_026574_2_2_9"/>
<dbReference type="Pfam" id="PF19305">
    <property type="entry name" value="MmgE_PrpD_C"/>
    <property type="match status" value="1"/>
</dbReference>
<dbReference type="FunCoup" id="G4Q2W4">
    <property type="interactions" value="9"/>
</dbReference>
<accession>G4Q2W4</accession>
<dbReference type="InterPro" id="IPR045336">
    <property type="entry name" value="MmgE_PrpD_N"/>
</dbReference>
<evidence type="ECO:0000259" key="3">
    <source>
        <dbReference type="Pfam" id="PF19305"/>
    </source>
</evidence>
<dbReference type="InterPro" id="IPR036148">
    <property type="entry name" value="MmgE/PrpD_sf"/>
</dbReference>
<dbReference type="PANTHER" id="PTHR16943:SF8">
    <property type="entry name" value="2-METHYLCITRATE DEHYDRATASE"/>
    <property type="match status" value="1"/>
</dbReference>
<evidence type="ECO:0000313" key="4">
    <source>
        <dbReference type="EMBL" id="AEQ22770.1"/>
    </source>
</evidence>
<dbReference type="Proteomes" id="UP000007093">
    <property type="component" value="Chromosome"/>
</dbReference>